<dbReference type="AlphaFoldDB" id="A0A7Y0EGB4"/>
<accession>A0A7Y0EGB4</accession>
<evidence type="ECO:0000256" key="3">
    <source>
        <dbReference type="ARBA" id="ARBA00023125"/>
    </source>
</evidence>
<evidence type="ECO:0000256" key="1">
    <source>
        <dbReference type="ARBA" id="ARBA00009437"/>
    </source>
</evidence>
<dbReference type="SUPFAM" id="SSF53850">
    <property type="entry name" value="Periplasmic binding protein-like II"/>
    <property type="match status" value="1"/>
</dbReference>
<evidence type="ECO:0000313" key="6">
    <source>
        <dbReference type="EMBL" id="NMM62949.1"/>
    </source>
</evidence>
<evidence type="ECO:0000256" key="4">
    <source>
        <dbReference type="ARBA" id="ARBA00023163"/>
    </source>
</evidence>
<dbReference type="PANTHER" id="PTHR30346">
    <property type="entry name" value="TRANSCRIPTIONAL DUAL REGULATOR HCAR-RELATED"/>
    <property type="match status" value="1"/>
</dbReference>
<dbReference type="GO" id="GO:0003677">
    <property type="term" value="F:DNA binding"/>
    <property type="evidence" value="ECO:0007669"/>
    <property type="project" value="UniProtKB-KW"/>
</dbReference>
<keyword evidence="4" id="KW-0804">Transcription</keyword>
<dbReference type="Gene3D" id="3.40.190.290">
    <property type="match status" value="1"/>
</dbReference>
<dbReference type="GO" id="GO:0003700">
    <property type="term" value="F:DNA-binding transcription factor activity"/>
    <property type="evidence" value="ECO:0007669"/>
    <property type="project" value="TreeGrafter"/>
</dbReference>
<evidence type="ECO:0000259" key="5">
    <source>
        <dbReference type="Pfam" id="PF03466"/>
    </source>
</evidence>
<keyword evidence="3" id="KW-0238">DNA-binding</keyword>
<sequence>MVSEKFVSMTNNSLATEIFINVCKKAGVTPDIVYESDHIDMILGFVSGGLGVSLLTSQIAKKFIKGNNIKIVNLNEKINVTIALAIPKEKNSAPGIRAFKKYTLEWFKK</sequence>
<feature type="domain" description="LysR substrate-binding" evidence="5">
    <location>
        <begin position="4"/>
        <end position="107"/>
    </location>
</feature>
<gene>
    <name evidence="6" type="ORF">HBE96_09580</name>
</gene>
<dbReference type="PANTHER" id="PTHR30346:SF28">
    <property type="entry name" value="HTH-TYPE TRANSCRIPTIONAL REGULATOR CYNR"/>
    <property type="match status" value="1"/>
</dbReference>
<reference evidence="6 7" key="1">
    <citation type="submission" date="2020-06" db="EMBL/GenBank/DDBJ databases">
        <title>Complete Genome Sequence of Clostridium muelleri sp. nov. P21T, an Acid-Alcohol Producing Acetogen Isolated from Old Hay.</title>
        <authorList>
            <person name="Duncan K.E."/>
            <person name="Tanner R.S."/>
        </authorList>
    </citation>
    <scope>NUCLEOTIDE SEQUENCE [LARGE SCALE GENOMIC DNA]</scope>
    <source>
        <strain evidence="6 7">P21</strain>
    </source>
</reference>
<keyword evidence="2" id="KW-0805">Transcription regulation</keyword>
<comment type="caution">
    <text evidence="6">The sequence shown here is derived from an EMBL/GenBank/DDBJ whole genome shotgun (WGS) entry which is preliminary data.</text>
</comment>
<dbReference type="CDD" id="cd05466">
    <property type="entry name" value="PBP2_LTTR_substrate"/>
    <property type="match status" value="1"/>
</dbReference>
<protein>
    <submittedName>
        <fullName evidence="6">LysR family transcriptional regulator substrate-binding protein</fullName>
    </submittedName>
</protein>
<dbReference type="Pfam" id="PF03466">
    <property type="entry name" value="LysR_substrate"/>
    <property type="match status" value="1"/>
</dbReference>
<dbReference type="GO" id="GO:0032993">
    <property type="term" value="C:protein-DNA complex"/>
    <property type="evidence" value="ECO:0007669"/>
    <property type="project" value="TreeGrafter"/>
</dbReference>
<evidence type="ECO:0000313" key="7">
    <source>
        <dbReference type="Proteomes" id="UP000537131"/>
    </source>
</evidence>
<keyword evidence="7" id="KW-1185">Reference proteome</keyword>
<evidence type="ECO:0000256" key="2">
    <source>
        <dbReference type="ARBA" id="ARBA00023015"/>
    </source>
</evidence>
<proteinExistence type="inferred from homology"/>
<dbReference type="EMBL" id="JABBNI010000016">
    <property type="protein sequence ID" value="NMM62949.1"/>
    <property type="molecule type" value="Genomic_DNA"/>
</dbReference>
<dbReference type="Proteomes" id="UP000537131">
    <property type="component" value="Unassembled WGS sequence"/>
</dbReference>
<name>A0A7Y0EGB4_9CLOT</name>
<dbReference type="InterPro" id="IPR005119">
    <property type="entry name" value="LysR_subst-bd"/>
</dbReference>
<organism evidence="6 7">
    <name type="scientific">Clostridium muellerianum</name>
    <dbReference type="NCBI Taxonomy" id="2716538"/>
    <lineage>
        <taxon>Bacteria</taxon>
        <taxon>Bacillati</taxon>
        <taxon>Bacillota</taxon>
        <taxon>Clostridia</taxon>
        <taxon>Eubacteriales</taxon>
        <taxon>Clostridiaceae</taxon>
        <taxon>Clostridium</taxon>
    </lineage>
</organism>
<comment type="similarity">
    <text evidence="1">Belongs to the LysR transcriptional regulatory family.</text>
</comment>